<keyword evidence="3" id="KW-0216">Detoxification</keyword>
<dbReference type="GO" id="GO:0018580">
    <property type="term" value="F:nitronate monooxygenase activity"/>
    <property type="evidence" value="ECO:0007669"/>
    <property type="project" value="InterPro"/>
</dbReference>
<dbReference type="PANTHER" id="PTHR42747:SF3">
    <property type="entry name" value="NITRONATE MONOOXYGENASE-RELATED"/>
    <property type="match status" value="1"/>
</dbReference>
<dbReference type="InterPro" id="IPR013785">
    <property type="entry name" value="Aldolase_TIM"/>
</dbReference>
<dbReference type="Pfam" id="PF03060">
    <property type="entry name" value="NMO"/>
    <property type="match status" value="1"/>
</dbReference>
<accession>A0A2L0FB54</accession>
<keyword evidence="6" id="KW-0547">Nucleotide-binding</keyword>
<evidence type="ECO:0000313" key="12">
    <source>
        <dbReference type="EMBL" id="AUX48761.1"/>
    </source>
</evidence>
<evidence type="ECO:0000256" key="4">
    <source>
        <dbReference type="ARBA" id="ARBA00022630"/>
    </source>
</evidence>
<comment type="similarity">
    <text evidence="2">Belongs to the nitronate monooxygenase family. NMO class I subfamily.</text>
</comment>
<evidence type="ECO:0000256" key="7">
    <source>
        <dbReference type="ARBA" id="ARBA00023002"/>
    </source>
</evidence>
<evidence type="ECO:0000256" key="8">
    <source>
        <dbReference type="ARBA" id="ARBA00023033"/>
    </source>
</evidence>
<evidence type="ECO:0000313" key="13">
    <source>
        <dbReference type="Proteomes" id="UP000238348"/>
    </source>
</evidence>
<dbReference type="OrthoDB" id="9778912at2"/>
<keyword evidence="4" id="KW-0285">Flavoprotein</keyword>
<evidence type="ECO:0000256" key="5">
    <source>
        <dbReference type="ARBA" id="ARBA00022643"/>
    </source>
</evidence>
<name>A0A2L0FB54_SORCE</name>
<evidence type="ECO:0000256" key="9">
    <source>
        <dbReference type="ARBA" id="ARBA00031155"/>
    </source>
</evidence>
<proteinExistence type="inferred from homology"/>
<dbReference type="SUPFAM" id="SSF51412">
    <property type="entry name" value="Inosine monophosphate dehydrogenase (IMPDH)"/>
    <property type="match status" value="1"/>
</dbReference>
<evidence type="ECO:0000256" key="1">
    <source>
        <dbReference type="ARBA" id="ARBA00001917"/>
    </source>
</evidence>
<dbReference type="RefSeq" id="WP_104986572.1">
    <property type="nucleotide sequence ID" value="NZ_CP012673.1"/>
</dbReference>
<evidence type="ECO:0000256" key="2">
    <source>
        <dbReference type="ARBA" id="ARBA00009881"/>
    </source>
</evidence>
<keyword evidence="7 12" id="KW-0560">Oxidoreductase</keyword>
<dbReference type="AlphaFoldDB" id="A0A2L0FB54"/>
<keyword evidence="5" id="KW-0288">FMN</keyword>
<dbReference type="Gene3D" id="3.20.20.70">
    <property type="entry name" value="Aldolase class I"/>
    <property type="match status" value="1"/>
</dbReference>
<dbReference type="EMBL" id="CP012673">
    <property type="protein sequence ID" value="AUX48761.1"/>
    <property type="molecule type" value="Genomic_DNA"/>
</dbReference>
<dbReference type="GO" id="GO:0009636">
    <property type="term" value="P:response to toxic substance"/>
    <property type="evidence" value="ECO:0007669"/>
    <property type="project" value="UniProtKB-KW"/>
</dbReference>
<dbReference type="PANTHER" id="PTHR42747">
    <property type="entry name" value="NITRONATE MONOOXYGENASE-RELATED"/>
    <property type="match status" value="1"/>
</dbReference>
<dbReference type="Proteomes" id="UP000238348">
    <property type="component" value="Chromosome"/>
</dbReference>
<gene>
    <name evidence="12" type="ORF">SOCE26_103020</name>
</gene>
<keyword evidence="12" id="KW-0223">Dioxygenase</keyword>
<dbReference type="GO" id="GO:0051213">
    <property type="term" value="F:dioxygenase activity"/>
    <property type="evidence" value="ECO:0007669"/>
    <property type="project" value="UniProtKB-KW"/>
</dbReference>
<organism evidence="12 13">
    <name type="scientific">Sorangium cellulosum</name>
    <name type="common">Polyangium cellulosum</name>
    <dbReference type="NCBI Taxonomy" id="56"/>
    <lineage>
        <taxon>Bacteria</taxon>
        <taxon>Pseudomonadati</taxon>
        <taxon>Myxococcota</taxon>
        <taxon>Polyangia</taxon>
        <taxon>Polyangiales</taxon>
        <taxon>Polyangiaceae</taxon>
        <taxon>Sorangium</taxon>
    </lineage>
</organism>
<evidence type="ECO:0000256" key="3">
    <source>
        <dbReference type="ARBA" id="ARBA00022575"/>
    </source>
</evidence>
<evidence type="ECO:0000256" key="6">
    <source>
        <dbReference type="ARBA" id="ARBA00022741"/>
    </source>
</evidence>
<dbReference type="GO" id="GO:0000166">
    <property type="term" value="F:nucleotide binding"/>
    <property type="evidence" value="ECO:0007669"/>
    <property type="project" value="UniProtKB-KW"/>
</dbReference>
<sequence>MWTKTRVTSALGIELPIVQGPFGGGNSTAALVAAVSNAGGLGSFGAVNLAPEDIKRTAQDIAGRTSRPFALNLWVPIAGQDDALISEAELARIAARLRPYFEQLGLAEPRMPERFAQRFEAQAEALLEARPPAFSFVMGVPDRAILAAARARGIKTLGTATTVDEAVALADAGVDVVVASGSDAGGHRSSFLRPVEASLVGTMSLVPQVAVAVGVPVVAAGGIADGKGIAAALALGAEGVQIGSAFLATPESGAPEVHKELLGTPRARLTRLTRVFSGRHARGIENELMLALADHLDEVLPYPAQNWLTSPLRRAAGAAGKAELLALWAGQNAASARRLPAAELLRTLVEETDQVLRDPRLRPRAAPHGA</sequence>
<evidence type="ECO:0000256" key="10">
    <source>
        <dbReference type="ARBA" id="ARBA00049401"/>
    </source>
</evidence>
<evidence type="ECO:0000256" key="11">
    <source>
        <dbReference type="ARBA" id="ARBA00067136"/>
    </source>
</evidence>
<dbReference type="InterPro" id="IPR004136">
    <property type="entry name" value="NMO"/>
</dbReference>
<comment type="cofactor">
    <cofactor evidence="1">
        <name>FMN</name>
        <dbReference type="ChEBI" id="CHEBI:58210"/>
    </cofactor>
</comment>
<reference evidence="12 13" key="1">
    <citation type="submission" date="2015-09" db="EMBL/GenBank/DDBJ databases">
        <title>Sorangium comparison.</title>
        <authorList>
            <person name="Zaburannyi N."/>
            <person name="Bunk B."/>
            <person name="Overmann J."/>
            <person name="Mueller R."/>
        </authorList>
    </citation>
    <scope>NUCLEOTIDE SEQUENCE [LARGE SCALE GENOMIC DNA]</scope>
    <source>
        <strain evidence="12 13">So ce26</strain>
    </source>
</reference>
<comment type="catalytic activity">
    <reaction evidence="10">
        <text>3 propionate 3-nitronate + 3 O2 + H2O = 3 3-oxopropanoate + 2 nitrate + nitrite + H2O2 + 3 H(+)</text>
        <dbReference type="Rhea" id="RHEA:57332"/>
        <dbReference type="ChEBI" id="CHEBI:15377"/>
        <dbReference type="ChEBI" id="CHEBI:15378"/>
        <dbReference type="ChEBI" id="CHEBI:15379"/>
        <dbReference type="ChEBI" id="CHEBI:16240"/>
        <dbReference type="ChEBI" id="CHEBI:16301"/>
        <dbReference type="ChEBI" id="CHEBI:17632"/>
        <dbReference type="ChEBI" id="CHEBI:33190"/>
        <dbReference type="ChEBI" id="CHEBI:136067"/>
    </reaction>
</comment>
<keyword evidence="8" id="KW-0503">Monooxygenase</keyword>
<protein>
    <recommendedName>
        <fullName evidence="11">Nitronate monooxygenase</fullName>
    </recommendedName>
    <alternativeName>
        <fullName evidence="9">Propionate 3-nitronate monooxygenase</fullName>
    </alternativeName>
</protein>
<dbReference type="CDD" id="cd04730">
    <property type="entry name" value="NPD_like"/>
    <property type="match status" value="1"/>
</dbReference>
<dbReference type="FunFam" id="3.20.20.70:FF:000154">
    <property type="entry name" value="Probable nitronate monooxygenase"/>
    <property type="match status" value="1"/>
</dbReference>